<name>A0A9P6TG88_9BASI</name>
<gene>
    <name evidence="1" type="ORF">CROQUDRAFT_16124</name>
</gene>
<keyword evidence="2" id="KW-1185">Reference proteome</keyword>
<dbReference type="AlphaFoldDB" id="A0A9P6TG88"/>
<organism evidence="1 2">
    <name type="scientific">Cronartium quercuum f. sp. fusiforme G11</name>
    <dbReference type="NCBI Taxonomy" id="708437"/>
    <lineage>
        <taxon>Eukaryota</taxon>
        <taxon>Fungi</taxon>
        <taxon>Dikarya</taxon>
        <taxon>Basidiomycota</taxon>
        <taxon>Pucciniomycotina</taxon>
        <taxon>Pucciniomycetes</taxon>
        <taxon>Pucciniales</taxon>
        <taxon>Coleosporiaceae</taxon>
        <taxon>Cronartium</taxon>
    </lineage>
</organism>
<evidence type="ECO:0000313" key="1">
    <source>
        <dbReference type="EMBL" id="KAG0149528.1"/>
    </source>
</evidence>
<evidence type="ECO:0000313" key="2">
    <source>
        <dbReference type="Proteomes" id="UP000886653"/>
    </source>
</evidence>
<protein>
    <submittedName>
        <fullName evidence="1">Uncharacterized protein</fullName>
    </submittedName>
</protein>
<feature type="non-terminal residue" evidence="1">
    <location>
        <position position="1"/>
    </location>
</feature>
<reference evidence="1" key="1">
    <citation type="submission" date="2013-11" db="EMBL/GenBank/DDBJ databases">
        <title>Genome sequence of the fusiform rust pathogen reveals effectors for host alternation and coevolution with pine.</title>
        <authorList>
            <consortium name="DOE Joint Genome Institute"/>
            <person name="Smith K."/>
            <person name="Pendleton A."/>
            <person name="Kubisiak T."/>
            <person name="Anderson C."/>
            <person name="Salamov A."/>
            <person name="Aerts A."/>
            <person name="Riley R."/>
            <person name="Clum A."/>
            <person name="Lindquist E."/>
            <person name="Ence D."/>
            <person name="Campbell M."/>
            <person name="Kronenberg Z."/>
            <person name="Feau N."/>
            <person name="Dhillon B."/>
            <person name="Hamelin R."/>
            <person name="Burleigh J."/>
            <person name="Smith J."/>
            <person name="Yandell M."/>
            <person name="Nelson C."/>
            <person name="Grigoriev I."/>
            <person name="Davis J."/>
        </authorList>
    </citation>
    <scope>NUCLEOTIDE SEQUENCE</scope>
    <source>
        <strain evidence="1">G11</strain>
    </source>
</reference>
<feature type="non-terminal residue" evidence="1">
    <location>
        <position position="64"/>
    </location>
</feature>
<dbReference type="Proteomes" id="UP000886653">
    <property type="component" value="Unassembled WGS sequence"/>
</dbReference>
<sequence length="64" mass="7505">TVLKRVHGLAVYVRASPQHRERFSKVIALYQPEIFNTRIACLILDVETRWNSTYARFQCALILQ</sequence>
<proteinExistence type="predicted"/>
<dbReference type="EMBL" id="MU167227">
    <property type="protein sequence ID" value="KAG0149528.1"/>
    <property type="molecule type" value="Genomic_DNA"/>
</dbReference>
<accession>A0A9P6TG88</accession>
<comment type="caution">
    <text evidence="1">The sequence shown here is derived from an EMBL/GenBank/DDBJ whole genome shotgun (WGS) entry which is preliminary data.</text>
</comment>
<dbReference type="OrthoDB" id="1737128at2759"/>